<keyword evidence="3" id="KW-0677">Repeat</keyword>
<dbReference type="Gene3D" id="3.40.50.300">
    <property type="entry name" value="P-loop containing nucleotide triphosphate hydrolases"/>
    <property type="match status" value="1"/>
</dbReference>
<dbReference type="InterPro" id="IPR000644">
    <property type="entry name" value="CBS_dom"/>
</dbReference>
<feature type="domain" description="ABC transporter" evidence="7">
    <location>
        <begin position="2"/>
        <end position="237"/>
    </location>
</feature>
<dbReference type="InterPro" id="IPR003593">
    <property type="entry name" value="AAA+_ATPase"/>
</dbReference>
<evidence type="ECO:0000256" key="5">
    <source>
        <dbReference type="ARBA" id="ARBA00022840"/>
    </source>
</evidence>
<dbReference type="InterPro" id="IPR027417">
    <property type="entry name" value="P-loop_NTPase"/>
</dbReference>
<dbReference type="InterPro" id="IPR005892">
    <property type="entry name" value="Gly-betaine_transp_ATP-bd"/>
</dbReference>
<keyword evidence="5 9" id="KW-0067">ATP-binding</keyword>
<dbReference type="GO" id="GO:0031460">
    <property type="term" value="P:glycine betaine transport"/>
    <property type="evidence" value="ECO:0007669"/>
    <property type="project" value="InterPro"/>
</dbReference>
<dbReference type="GO" id="GO:0016020">
    <property type="term" value="C:membrane"/>
    <property type="evidence" value="ECO:0007669"/>
    <property type="project" value="InterPro"/>
</dbReference>
<organism evidence="9">
    <name type="scientific">Mesotoga infera</name>
    <dbReference type="NCBI Taxonomy" id="1236046"/>
    <lineage>
        <taxon>Bacteria</taxon>
        <taxon>Thermotogati</taxon>
        <taxon>Thermotogota</taxon>
        <taxon>Thermotogae</taxon>
        <taxon>Kosmotogales</taxon>
        <taxon>Kosmotogaceae</taxon>
        <taxon>Mesotoga</taxon>
    </lineage>
</organism>
<dbReference type="PANTHER" id="PTHR43117">
    <property type="entry name" value="OSMOPROTECTANT IMPORT ATP-BINDING PROTEIN OSMV"/>
    <property type="match status" value="1"/>
</dbReference>
<dbReference type="Pfam" id="PF00571">
    <property type="entry name" value="CBS"/>
    <property type="match status" value="1"/>
</dbReference>
<evidence type="ECO:0000313" key="9">
    <source>
        <dbReference type="EMBL" id="HDP77666.1"/>
    </source>
</evidence>
<keyword evidence="2" id="KW-0813">Transport</keyword>
<dbReference type="PROSITE" id="PS50893">
    <property type="entry name" value="ABC_TRANSPORTER_2"/>
    <property type="match status" value="1"/>
</dbReference>
<keyword evidence="4" id="KW-0547">Nucleotide-binding</keyword>
<sequence>MIRFEKVTKEYDEETVAVKDITFEIPSRELTVLIGPSGCGKTTTLKMINRIIRPTAGRILIDGSDVTEMDIRQLRRGIGYVIQNVGLFPHMSVKDNIATVPKLLKWERSKIDVRVEELLQLVGLEPKSYANKLPKELSGGEAQRVGVARALAADPPIILMDEPFGAVDPLTRVRLQDEFARIQEELHKTIVFVTHDIDEAIRLADKIAVMKGGRILQFDTPEEILARPVEKFVHDFMGSDRALKRLSRIPVLEYIEKSETIDINGGWEQLGVTKEEFVWALDDRKKLIGWVDVSHSSRELPLREALTEMLEEEILSPDSTVKEALSRMLESGTMALPVVERSGHFLGQISLSKIQELTKSDREEE</sequence>
<dbReference type="NCBIfam" id="TIGR01186">
    <property type="entry name" value="proV"/>
    <property type="match status" value="1"/>
</dbReference>
<dbReference type="InterPro" id="IPR046342">
    <property type="entry name" value="CBS_dom_sf"/>
</dbReference>
<dbReference type="EMBL" id="DSBT01000161">
    <property type="protein sequence ID" value="HDP77666.1"/>
    <property type="molecule type" value="Genomic_DNA"/>
</dbReference>
<evidence type="ECO:0000256" key="4">
    <source>
        <dbReference type="ARBA" id="ARBA00022741"/>
    </source>
</evidence>
<feature type="domain" description="CBS" evidence="8">
    <location>
        <begin position="306"/>
        <end position="364"/>
    </location>
</feature>
<dbReference type="Pfam" id="PF00005">
    <property type="entry name" value="ABC_tran"/>
    <property type="match status" value="1"/>
</dbReference>
<protein>
    <submittedName>
        <fullName evidence="9">ABC transporter ATP-binding protein</fullName>
    </submittedName>
</protein>
<dbReference type="InterPro" id="IPR003439">
    <property type="entry name" value="ABC_transporter-like_ATP-bd"/>
</dbReference>
<comment type="similarity">
    <text evidence="1">Belongs to the ABC transporter superfamily.</text>
</comment>
<name>A0A7C1H649_9BACT</name>
<evidence type="ECO:0000256" key="3">
    <source>
        <dbReference type="ARBA" id="ARBA00022737"/>
    </source>
</evidence>
<dbReference type="InterPro" id="IPR017871">
    <property type="entry name" value="ABC_transporter-like_CS"/>
</dbReference>
<dbReference type="PANTHER" id="PTHR43117:SF4">
    <property type="entry name" value="OSMOPROTECTANT IMPORT ATP-BINDING PROTEIN OSMV"/>
    <property type="match status" value="1"/>
</dbReference>
<reference evidence="9" key="1">
    <citation type="journal article" date="2020" name="mSystems">
        <title>Genome- and Community-Level Interaction Insights into Carbon Utilization and Element Cycling Functions of Hydrothermarchaeota in Hydrothermal Sediment.</title>
        <authorList>
            <person name="Zhou Z."/>
            <person name="Liu Y."/>
            <person name="Xu W."/>
            <person name="Pan J."/>
            <person name="Luo Z.H."/>
            <person name="Li M."/>
        </authorList>
    </citation>
    <scope>NUCLEOTIDE SEQUENCE [LARGE SCALE GENOMIC DNA]</scope>
    <source>
        <strain evidence="9">SpSt-1179</strain>
    </source>
</reference>
<dbReference type="GO" id="GO:0005524">
    <property type="term" value="F:ATP binding"/>
    <property type="evidence" value="ECO:0007669"/>
    <property type="project" value="UniProtKB-KW"/>
</dbReference>
<evidence type="ECO:0000259" key="7">
    <source>
        <dbReference type="PROSITE" id="PS50893"/>
    </source>
</evidence>
<comment type="caution">
    <text evidence="9">The sequence shown here is derived from an EMBL/GenBank/DDBJ whole genome shotgun (WGS) entry which is preliminary data.</text>
</comment>
<dbReference type="PROSITE" id="PS00211">
    <property type="entry name" value="ABC_TRANSPORTER_1"/>
    <property type="match status" value="1"/>
</dbReference>
<dbReference type="PROSITE" id="PS51371">
    <property type="entry name" value="CBS"/>
    <property type="match status" value="1"/>
</dbReference>
<evidence type="ECO:0000259" key="8">
    <source>
        <dbReference type="PROSITE" id="PS51371"/>
    </source>
</evidence>
<evidence type="ECO:0000256" key="1">
    <source>
        <dbReference type="ARBA" id="ARBA00005417"/>
    </source>
</evidence>
<evidence type="ECO:0000256" key="2">
    <source>
        <dbReference type="ARBA" id="ARBA00022448"/>
    </source>
</evidence>
<dbReference type="AlphaFoldDB" id="A0A7C1H649"/>
<dbReference type="FunFam" id="3.40.50.300:FF:000425">
    <property type="entry name" value="Probable ABC transporter, ATP-binding subunit"/>
    <property type="match status" value="1"/>
</dbReference>
<dbReference type="GO" id="GO:0016887">
    <property type="term" value="F:ATP hydrolysis activity"/>
    <property type="evidence" value="ECO:0007669"/>
    <property type="project" value="InterPro"/>
</dbReference>
<dbReference type="SUPFAM" id="SSF54631">
    <property type="entry name" value="CBS-domain pair"/>
    <property type="match status" value="1"/>
</dbReference>
<proteinExistence type="inferred from homology"/>
<dbReference type="SUPFAM" id="SSF52540">
    <property type="entry name" value="P-loop containing nucleoside triphosphate hydrolases"/>
    <property type="match status" value="1"/>
</dbReference>
<gene>
    <name evidence="9" type="ORF">ENN47_05690</name>
</gene>
<keyword evidence="6" id="KW-0129">CBS domain</keyword>
<dbReference type="Gene3D" id="3.10.580.10">
    <property type="entry name" value="CBS-domain"/>
    <property type="match status" value="1"/>
</dbReference>
<accession>A0A7C1H649</accession>
<evidence type="ECO:0000256" key="6">
    <source>
        <dbReference type="PROSITE-ProRule" id="PRU00703"/>
    </source>
</evidence>
<dbReference type="SMART" id="SM00382">
    <property type="entry name" value="AAA"/>
    <property type="match status" value="1"/>
</dbReference>
<dbReference type="Proteomes" id="UP000886198">
    <property type="component" value="Unassembled WGS sequence"/>
</dbReference>